<comment type="caution">
    <text evidence="9">The sequence shown here is derived from an EMBL/GenBank/DDBJ whole genome shotgun (WGS) entry which is preliminary data.</text>
</comment>
<evidence type="ECO:0000256" key="4">
    <source>
        <dbReference type="ARBA" id="ARBA00022692"/>
    </source>
</evidence>
<evidence type="ECO:0000256" key="6">
    <source>
        <dbReference type="ARBA" id="ARBA00023136"/>
    </source>
</evidence>
<keyword evidence="4 7" id="KW-0812">Transmembrane</keyword>
<evidence type="ECO:0000259" key="8">
    <source>
        <dbReference type="Pfam" id="PF06808"/>
    </source>
</evidence>
<keyword evidence="5 7" id="KW-1133">Transmembrane helix</keyword>
<keyword evidence="3" id="KW-0997">Cell inner membrane</keyword>
<feature type="transmembrane region" description="Helical" evidence="7">
    <location>
        <begin position="54"/>
        <end position="75"/>
    </location>
</feature>
<comment type="subcellular location">
    <subcellularLocation>
        <location evidence="1">Cell inner membrane</location>
        <topology evidence="1">Multi-pass membrane protein</topology>
    </subcellularLocation>
</comment>
<dbReference type="InterPro" id="IPR010656">
    <property type="entry name" value="DctM"/>
</dbReference>
<dbReference type="PANTHER" id="PTHR33362">
    <property type="entry name" value="SIALIC ACID TRAP TRANSPORTER PERMEASE PROTEIN SIAT-RELATED"/>
    <property type="match status" value="1"/>
</dbReference>
<dbReference type="InterPro" id="IPR004681">
    <property type="entry name" value="TRAP_DctM"/>
</dbReference>
<dbReference type="GO" id="GO:0022857">
    <property type="term" value="F:transmembrane transporter activity"/>
    <property type="evidence" value="ECO:0007669"/>
    <property type="project" value="TreeGrafter"/>
</dbReference>
<dbReference type="EMBL" id="VSSQ01130324">
    <property type="protein sequence ID" value="MPN58045.1"/>
    <property type="molecule type" value="Genomic_DNA"/>
</dbReference>
<evidence type="ECO:0000313" key="9">
    <source>
        <dbReference type="EMBL" id="MPN58045.1"/>
    </source>
</evidence>
<dbReference type="GO" id="GO:0005886">
    <property type="term" value="C:plasma membrane"/>
    <property type="evidence" value="ECO:0007669"/>
    <property type="project" value="UniProtKB-SubCell"/>
</dbReference>
<evidence type="ECO:0000256" key="5">
    <source>
        <dbReference type="ARBA" id="ARBA00022989"/>
    </source>
</evidence>
<evidence type="ECO:0000256" key="1">
    <source>
        <dbReference type="ARBA" id="ARBA00004429"/>
    </source>
</evidence>
<evidence type="ECO:0000256" key="7">
    <source>
        <dbReference type="SAM" id="Phobius"/>
    </source>
</evidence>
<keyword evidence="6 7" id="KW-0472">Membrane</keyword>
<dbReference type="PANTHER" id="PTHR33362:SF2">
    <property type="entry name" value="TRAP TRANSPORTER LARGE PERMEASE PROTEIN"/>
    <property type="match status" value="1"/>
</dbReference>
<dbReference type="Pfam" id="PF06808">
    <property type="entry name" value="DctM"/>
    <property type="match status" value="1"/>
</dbReference>
<evidence type="ECO:0000256" key="2">
    <source>
        <dbReference type="ARBA" id="ARBA00022475"/>
    </source>
</evidence>
<feature type="transmembrane region" description="Helical" evidence="7">
    <location>
        <begin position="20"/>
        <end position="42"/>
    </location>
</feature>
<evidence type="ECO:0000256" key="3">
    <source>
        <dbReference type="ARBA" id="ARBA00022519"/>
    </source>
</evidence>
<protein>
    <submittedName>
        <fullName evidence="9">C4-dicarboxylate TRAP transporter large permease protein DctM</fullName>
    </submittedName>
</protein>
<dbReference type="AlphaFoldDB" id="A0A645J2V4"/>
<feature type="domain" description="TRAP C4-dicarboxylate transport system permease DctM subunit" evidence="8">
    <location>
        <begin position="1"/>
        <end position="78"/>
    </location>
</feature>
<reference evidence="9" key="1">
    <citation type="submission" date="2019-08" db="EMBL/GenBank/DDBJ databases">
        <authorList>
            <person name="Kucharzyk K."/>
            <person name="Murdoch R.W."/>
            <person name="Higgins S."/>
            <person name="Loffler F."/>
        </authorList>
    </citation>
    <scope>NUCLEOTIDE SEQUENCE</scope>
</reference>
<organism evidence="9">
    <name type="scientific">bioreactor metagenome</name>
    <dbReference type="NCBI Taxonomy" id="1076179"/>
    <lineage>
        <taxon>unclassified sequences</taxon>
        <taxon>metagenomes</taxon>
        <taxon>ecological metagenomes</taxon>
    </lineage>
</organism>
<name>A0A645J2V4_9ZZZZ</name>
<keyword evidence="2" id="KW-1003">Cell membrane</keyword>
<gene>
    <name evidence="9" type="primary">dctM_102</name>
    <name evidence="9" type="ORF">SDC9_205742</name>
</gene>
<proteinExistence type="predicted"/>
<sequence length="84" mass="9349">MAPMLLPTIQYFGIDPVQFGVIMAVNLAFGLCSPPYGCNLFVGAAVAKIKMESMFKWVVPFFIIAIIMLMLITYIPKLSLMFLP</sequence>
<accession>A0A645J2V4</accession>